<reference evidence="1 2" key="1">
    <citation type="submission" date="2016-10" db="EMBL/GenBank/DDBJ databases">
        <authorList>
            <person name="de Groot N.N."/>
        </authorList>
    </citation>
    <scope>NUCLEOTIDE SEQUENCE [LARGE SCALE GENOMIC DNA]</scope>
    <source>
        <strain evidence="1 2">RK1</strain>
    </source>
</reference>
<accession>A0A1I3SY59</accession>
<dbReference type="STRING" id="1477437.SAMN05444682_111188"/>
<keyword evidence="2" id="KW-1185">Reference proteome</keyword>
<evidence type="ECO:0000313" key="1">
    <source>
        <dbReference type="EMBL" id="SFJ62356.1"/>
    </source>
</evidence>
<organism evidence="1 2">
    <name type="scientific">Parapedobacter indicus</name>
    <dbReference type="NCBI Taxonomy" id="1477437"/>
    <lineage>
        <taxon>Bacteria</taxon>
        <taxon>Pseudomonadati</taxon>
        <taxon>Bacteroidota</taxon>
        <taxon>Sphingobacteriia</taxon>
        <taxon>Sphingobacteriales</taxon>
        <taxon>Sphingobacteriaceae</taxon>
        <taxon>Parapedobacter</taxon>
    </lineage>
</organism>
<evidence type="ECO:0000313" key="2">
    <source>
        <dbReference type="Proteomes" id="UP000198670"/>
    </source>
</evidence>
<proteinExistence type="predicted"/>
<dbReference type="AlphaFoldDB" id="A0A1I3SY59"/>
<dbReference type="Proteomes" id="UP000198670">
    <property type="component" value="Unassembled WGS sequence"/>
</dbReference>
<protein>
    <submittedName>
        <fullName evidence="1">Uncharacterized protein</fullName>
    </submittedName>
</protein>
<name>A0A1I3SY59_9SPHI</name>
<gene>
    <name evidence="1" type="ORF">SAMN05444682_111188</name>
</gene>
<dbReference type="EMBL" id="FOQO01000011">
    <property type="protein sequence ID" value="SFJ62356.1"/>
    <property type="molecule type" value="Genomic_DNA"/>
</dbReference>
<sequence>MIATIACDGQRNTVDASFYYWKTAYEPDSIEKHALAQIGAKRLFVRIMDIDTQGPQGEAVPVSAITFREPLPDSVAIVPVVYVVNKVLKDMSAVQQDELAGRLIDFVTAKVKQAGKTGFDELQIDCDWTASTKEAYFGLLTALRTRVADSVRLTATLRLHQVRNRRSSGIPPVDRALLMCYNMGNLRKPGAHNSIMDLREMEIYLKDFLHEYPLPMDIALPLFNWSVVFRNGEYAGISKRLDPTMLSDTAVFARNAKSSLYRLKVALPAAGLRRGDVVRREETRWEDLSAAADFLVRHRRKEKFTLLFYHLDNQVLKSFSDEQLQEIVHRF</sequence>